<comment type="caution">
    <text evidence="1">The sequence shown here is derived from an EMBL/GenBank/DDBJ whole genome shotgun (WGS) entry which is preliminary data.</text>
</comment>
<gene>
    <name evidence="1" type="ORF">SPELUC_LOCUS9317</name>
</gene>
<evidence type="ECO:0000313" key="1">
    <source>
        <dbReference type="EMBL" id="CAG8662352.1"/>
    </source>
</evidence>
<evidence type="ECO:0000313" key="2">
    <source>
        <dbReference type="Proteomes" id="UP000789366"/>
    </source>
</evidence>
<organism evidence="1 2">
    <name type="scientific">Cetraspora pellucida</name>
    <dbReference type="NCBI Taxonomy" id="1433469"/>
    <lineage>
        <taxon>Eukaryota</taxon>
        <taxon>Fungi</taxon>
        <taxon>Fungi incertae sedis</taxon>
        <taxon>Mucoromycota</taxon>
        <taxon>Glomeromycotina</taxon>
        <taxon>Glomeromycetes</taxon>
        <taxon>Diversisporales</taxon>
        <taxon>Gigasporaceae</taxon>
        <taxon>Cetraspora</taxon>
    </lineage>
</organism>
<proteinExistence type="predicted"/>
<dbReference type="Proteomes" id="UP000789366">
    <property type="component" value="Unassembled WGS sequence"/>
</dbReference>
<dbReference type="EMBL" id="CAJVPW010015492">
    <property type="protein sequence ID" value="CAG8662352.1"/>
    <property type="molecule type" value="Genomic_DNA"/>
</dbReference>
<reference evidence="1" key="1">
    <citation type="submission" date="2021-06" db="EMBL/GenBank/DDBJ databases">
        <authorList>
            <person name="Kallberg Y."/>
            <person name="Tangrot J."/>
            <person name="Rosling A."/>
        </authorList>
    </citation>
    <scope>NUCLEOTIDE SEQUENCE</scope>
    <source>
        <strain evidence="1">28 12/20/2015</strain>
    </source>
</reference>
<keyword evidence="2" id="KW-1185">Reference proteome</keyword>
<sequence length="149" mass="15874">MEDPHHEWTINLPENIVVGECNIGTKCSFDKVYEGDNDVDAVLAIGLDTSVHVDANDFVKAGVNNIVNVGANNFVNADVIFGVNSIVNVDANNFVNAGVNFDVNDVVNTGAGTDMNVGVNVGMNSVVDTDIYICVIETENVNVITIEKS</sequence>
<protein>
    <submittedName>
        <fullName evidence="1">17812_t:CDS:1</fullName>
    </submittedName>
</protein>
<name>A0ACA9NL64_9GLOM</name>
<accession>A0ACA9NL64</accession>